<name>A0AAD4SZD3_9MAGN</name>
<evidence type="ECO:0000313" key="3">
    <source>
        <dbReference type="EMBL" id="KAI3931987.1"/>
    </source>
</evidence>
<dbReference type="PANTHER" id="PTHR31589:SF221">
    <property type="entry name" value="LIGASE, PUTATIVE (DUF239)-RELATED"/>
    <property type="match status" value="1"/>
</dbReference>
<gene>
    <name evidence="3" type="ORF">MKW98_012397</name>
</gene>
<dbReference type="EMBL" id="JAJJMB010007130">
    <property type="protein sequence ID" value="KAI3931987.1"/>
    <property type="molecule type" value="Genomic_DNA"/>
</dbReference>
<protein>
    <recommendedName>
        <fullName evidence="2">Neprosin activation peptide domain-containing protein</fullName>
    </recommendedName>
</protein>
<dbReference type="PANTHER" id="PTHR31589">
    <property type="entry name" value="PROTEIN, PUTATIVE (DUF239)-RELATED-RELATED"/>
    <property type="match status" value="1"/>
</dbReference>
<evidence type="ECO:0000259" key="2">
    <source>
        <dbReference type="Pfam" id="PF14365"/>
    </source>
</evidence>
<evidence type="ECO:0000313" key="4">
    <source>
        <dbReference type="Proteomes" id="UP001202328"/>
    </source>
</evidence>
<dbReference type="Proteomes" id="UP001202328">
    <property type="component" value="Unassembled WGS sequence"/>
</dbReference>
<feature type="domain" description="Neprosin activation peptide" evidence="2">
    <location>
        <begin position="35"/>
        <end position="102"/>
    </location>
</feature>
<organism evidence="3 4">
    <name type="scientific">Papaver atlanticum</name>
    <dbReference type="NCBI Taxonomy" id="357466"/>
    <lineage>
        <taxon>Eukaryota</taxon>
        <taxon>Viridiplantae</taxon>
        <taxon>Streptophyta</taxon>
        <taxon>Embryophyta</taxon>
        <taxon>Tracheophyta</taxon>
        <taxon>Spermatophyta</taxon>
        <taxon>Magnoliopsida</taxon>
        <taxon>Ranunculales</taxon>
        <taxon>Papaveraceae</taxon>
        <taxon>Papaveroideae</taxon>
        <taxon>Papaver</taxon>
    </lineage>
</organism>
<sequence length="120" mass="13749">MSKFTEFTCWILILTIFVNEGLIEGRTTTKSVGNAEIIDCYDIYRQPSLNHPLLCNHMIQMRQTLNPKGTKSDNLGTLDLTQTWHKYGSCPEGTIPIRRKGKKLQFHNFAKTSLSKIITF</sequence>
<evidence type="ECO:0000256" key="1">
    <source>
        <dbReference type="SAM" id="SignalP"/>
    </source>
</evidence>
<dbReference type="Pfam" id="PF14365">
    <property type="entry name" value="Neprosin_AP"/>
    <property type="match status" value="1"/>
</dbReference>
<feature type="chain" id="PRO_5042264287" description="Neprosin activation peptide domain-containing protein" evidence="1">
    <location>
        <begin position="26"/>
        <end position="120"/>
    </location>
</feature>
<feature type="signal peptide" evidence="1">
    <location>
        <begin position="1"/>
        <end position="25"/>
    </location>
</feature>
<keyword evidence="1" id="KW-0732">Signal</keyword>
<proteinExistence type="predicted"/>
<keyword evidence="4" id="KW-1185">Reference proteome</keyword>
<accession>A0AAD4SZD3</accession>
<comment type="caution">
    <text evidence="3">The sequence shown here is derived from an EMBL/GenBank/DDBJ whole genome shotgun (WGS) entry which is preliminary data.</text>
</comment>
<dbReference type="InterPro" id="IPR053168">
    <property type="entry name" value="Glutamic_endopeptidase"/>
</dbReference>
<dbReference type="InterPro" id="IPR025521">
    <property type="entry name" value="Neprosin_propep"/>
</dbReference>
<dbReference type="AlphaFoldDB" id="A0AAD4SZD3"/>
<reference evidence="3" key="1">
    <citation type="submission" date="2022-04" db="EMBL/GenBank/DDBJ databases">
        <title>A functionally conserved STORR gene fusion in Papaver species that diverged 16.8 million years ago.</title>
        <authorList>
            <person name="Catania T."/>
        </authorList>
    </citation>
    <scope>NUCLEOTIDE SEQUENCE</scope>
    <source>
        <strain evidence="3">S-188037</strain>
    </source>
</reference>